<dbReference type="EMBL" id="CP014586">
    <property type="protein sequence ID" value="ANZ77010.1"/>
    <property type="molecule type" value="Genomic_DNA"/>
</dbReference>
<feature type="compositionally biased region" description="Acidic residues" evidence="1">
    <location>
        <begin position="309"/>
        <end position="327"/>
    </location>
</feature>
<feature type="compositionally biased region" description="Basic and acidic residues" evidence="1">
    <location>
        <begin position="384"/>
        <end position="393"/>
    </location>
</feature>
<evidence type="ECO:0000313" key="3">
    <source>
        <dbReference type="Proteomes" id="UP000094565"/>
    </source>
</evidence>
<feature type="region of interest" description="Disordered" evidence="1">
    <location>
        <begin position="384"/>
        <end position="404"/>
    </location>
</feature>
<gene>
    <name evidence="2" type="ORF">ATY40_BA7503827</name>
</gene>
<dbReference type="SUPFAM" id="SSF53254">
    <property type="entry name" value="Phosphoglycerate mutase-like"/>
    <property type="match status" value="1"/>
</dbReference>
<accession>A0A1B2JG52</accession>
<feature type="compositionally biased region" description="Low complexity" evidence="1">
    <location>
        <begin position="346"/>
        <end position="356"/>
    </location>
</feature>
<feature type="compositionally biased region" description="Acidic residues" evidence="1">
    <location>
        <begin position="429"/>
        <end position="441"/>
    </location>
</feature>
<dbReference type="InterPro" id="IPR029033">
    <property type="entry name" value="His_PPase_superfam"/>
</dbReference>
<protein>
    <submittedName>
        <fullName evidence="2">BA75_03827T0</fullName>
    </submittedName>
</protein>
<keyword evidence="3" id="KW-1185">Reference proteome</keyword>
<evidence type="ECO:0000256" key="1">
    <source>
        <dbReference type="SAM" id="MobiDB-lite"/>
    </source>
</evidence>
<dbReference type="Proteomes" id="UP000094565">
    <property type="component" value="Chromosome 3"/>
</dbReference>
<dbReference type="Gene3D" id="3.40.50.1240">
    <property type="entry name" value="Phosphoglycerate mutase-like"/>
    <property type="match status" value="1"/>
</dbReference>
<feature type="region of interest" description="Disordered" evidence="1">
    <location>
        <begin position="278"/>
        <end position="297"/>
    </location>
</feature>
<proteinExistence type="predicted"/>
<dbReference type="OrthoDB" id="3898179at2759"/>
<feature type="region of interest" description="Disordered" evidence="1">
    <location>
        <begin position="421"/>
        <end position="441"/>
    </location>
</feature>
<dbReference type="InterPro" id="IPR013078">
    <property type="entry name" value="His_Pase_superF_clade-1"/>
</dbReference>
<dbReference type="Pfam" id="PF00300">
    <property type="entry name" value="His_Phos_1"/>
    <property type="match status" value="1"/>
</dbReference>
<reference evidence="2 3" key="1">
    <citation type="submission" date="2016-02" db="EMBL/GenBank/DDBJ databases">
        <title>Comparative genomic and transcriptomic foundation for Pichia pastoris.</title>
        <authorList>
            <person name="Love K.R."/>
            <person name="Shah K.A."/>
            <person name="Whittaker C.A."/>
            <person name="Wu J."/>
            <person name="Bartlett M.C."/>
            <person name="Ma D."/>
            <person name="Leeson R.L."/>
            <person name="Priest M."/>
            <person name="Young S.K."/>
            <person name="Love J.C."/>
        </authorList>
    </citation>
    <scope>NUCLEOTIDE SEQUENCE [LARGE SCALE GENOMIC DNA]</scope>
    <source>
        <strain evidence="2 3">ATCC 28485</strain>
    </source>
</reference>
<dbReference type="InterPro" id="IPR051710">
    <property type="entry name" value="Phosphatase_SH3-domain"/>
</dbReference>
<feature type="region of interest" description="Disordered" evidence="1">
    <location>
        <begin position="303"/>
        <end position="365"/>
    </location>
</feature>
<evidence type="ECO:0000313" key="2">
    <source>
        <dbReference type="EMBL" id="ANZ77010.1"/>
    </source>
</evidence>
<name>A0A1B2JG52_PICPA</name>
<dbReference type="AlphaFoldDB" id="A0A1B2JG52"/>
<dbReference type="PANTHER" id="PTHR16469:SF27">
    <property type="entry name" value="UBIQUITIN-ASSOCIATED AND SH3 DOMAIN-CONTAINING BA-RELATED"/>
    <property type="match status" value="1"/>
</dbReference>
<dbReference type="PANTHER" id="PTHR16469">
    <property type="entry name" value="UBIQUITIN-ASSOCIATED AND SH3 DOMAIN-CONTAINING BA-RELATED"/>
    <property type="match status" value="1"/>
</dbReference>
<sequence length="542" mass="60915">MHLILLRHCTRIDKTESALKIPSEKIDTSEWISSFDAPVCLDMATEEISIASNSINEYVHSPNLIIHSSPYNRCIQTAELLMDKLEGTTCKLRVDQGLSEWLNVNFKLNYLPPNDNGVSLISNLNNYIYGNPLKGALLRDAKDPSWLHNKLGTCGEYGESLKEFKTRCFHYLRNLNKHYTQHEVPENTTIVVISHGAVIFTLLQTLIDRPIFNEIPLCVPIFFKKLDLYNYMLKDYDETLASILSIAHPNDLNILLDTEIDTRRLKLDYNEYVQSNFTSPQLESRTSRETNNRRRGGSLDIDKLKSFLGDDDDSSESEESESEDSDDSSCVSYFVASKDASKPVASSPENSPEPSSLDPIPPTAPKVKLESRLFSPLVEIERRQNNTGDLDHTHNHRDRSRTVTLPITSSITNLYSSKLPKEDISSLGDSDESQAGDYEFDGDDDDLVLHFGNPPPDSQDELVDEFHEKEKGYGRGVYTILSNSHLNTLPGSSSRAANDSQVKPPLPSLSDYLNATIASSNSSFYKSDDDVNWFGSNTLQEV</sequence>
<organism evidence="2 3">
    <name type="scientific">Komagataella pastoris</name>
    <name type="common">Yeast</name>
    <name type="synonym">Pichia pastoris</name>
    <dbReference type="NCBI Taxonomy" id="4922"/>
    <lineage>
        <taxon>Eukaryota</taxon>
        <taxon>Fungi</taxon>
        <taxon>Dikarya</taxon>
        <taxon>Ascomycota</taxon>
        <taxon>Saccharomycotina</taxon>
        <taxon>Pichiomycetes</taxon>
        <taxon>Pichiales</taxon>
        <taxon>Pichiaceae</taxon>
        <taxon>Komagataella</taxon>
    </lineage>
</organism>